<organism evidence="7 8">
    <name type="scientific">Penicillium chermesinum</name>
    <dbReference type="NCBI Taxonomy" id="63820"/>
    <lineage>
        <taxon>Eukaryota</taxon>
        <taxon>Fungi</taxon>
        <taxon>Dikarya</taxon>
        <taxon>Ascomycota</taxon>
        <taxon>Pezizomycotina</taxon>
        <taxon>Eurotiomycetes</taxon>
        <taxon>Eurotiomycetidae</taxon>
        <taxon>Eurotiales</taxon>
        <taxon>Aspergillaceae</taxon>
        <taxon>Penicillium</taxon>
    </lineage>
</organism>
<evidence type="ECO:0000259" key="6">
    <source>
        <dbReference type="PROSITE" id="PS50048"/>
    </source>
</evidence>
<gene>
    <name evidence="7" type="ORF">N7468_006096</name>
</gene>
<accession>A0A9W9TNK8</accession>
<dbReference type="RefSeq" id="XP_058331132.1">
    <property type="nucleotide sequence ID" value="XM_058475392.1"/>
</dbReference>
<dbReference type="EMBL" id="JAPQKS010000004">
    <property type="protein sequence ID" value="KAJ5233140.1"/>
    <property type="molecule type" value="Genomic_DNA"/>
</dbReference>
<evidence type="ECO:0000256" key="1">
    <source>
        <dbReference type="ARBA" id="ARBA00023015"/>
    </source>
</evidence>
<dbReference type="SUPFAM" id="SSF57701">
    <property type="entry name" value="Zn2/Cys6 DNA-binding domain"/>
    <property type="match status" value="1"/>
</dbReference>
<dbReference type="GO" id="GO:0003677">
    <property type="term" value="F:DNA binding"/>
    <property type="evidence" value="ECO:0007669"/>
    <property type="project" value="UniProtKB-KW"/>
</dbReference>
<dbReference type="GO" id="GO:0008270">
    <property type="term" value="F:zinc ion binding"/>
    <property type="evidence" value="ECO:0007669"/>
    <property type="project" value="InterPro"/>
</dbReference>
<dbReference type="SMART" id="SM00066">
    <property type="entry name" value="GAL4"/>
    <property type="match status" value="1"/>
</dbReference>
<dbReference type="AlphaFoldDB" id="A0A9W9TNK8"/>
<evidence type="ECO:0000313" key="7">
    <source>
        <dbReference type="EMBL" id="KAJ5233140.1"/>
    </source>
</evidence>
<sequence length="314" mass="34929">MNSNRQSRASLHAGQLPKSVKVRSTCNACQQAKIRCSHEKPACRRCQKHQMECIYSVSRRLGRPAKKKDATLVGEQSSHPSSETINRAEPEDTSSIHGKKARKQTMKSNPRPSSKDKSRAYHTSLDLDSPEDWFQTLFSGRVGGAPVNSILEPVTTYGMEPDDSFHRQSDYTGYLSQFTLHPQQNASPDSLSGGLEATMFQAYSDGDPNGIGSLLGREQVMQPALLENDIFPWIYDSMSSSDLQQAPALQAPQAPPRIPYRDPVLLDPPMNQYNNYPMQPSFFDSAMSDSDQALSSVIYIRSKVILGKIELDDD</sequence>
<evidence type="ECO:0000256" key="5">
    <source>
        <dbReference type="SAM" id="MobiDB-lite"/>
    </source>
</evidence>
<dbReference type="PRINTS" id="PR00755">
    <property type="entry name" value="AFLATOXINBRP"/>
</dbReference>
<keyword evidence="1" id="KW-0805">Transcription regulation</keyword>
<dbReference type="Pfam" id="PF00172">
    <property type="entry name" value="Zn_clus"/>
    <property type="match status" value="1"/>
</dbReference>
<dbReference type="GO" id="GO:0000981">
    <property type="term" value="F:DNA-binding transcription factor activity, RNA polymerase II-specific"/>
    <property type="evidence" value="ECO:0007669"/>
    <property type="project" value="InterPro"/>
</dbReference>
<dbReference type="Gene3D" id="4.10.240.10">
    <property type="entry name" value="Zn(2)-C6 fungal-type DNA-binding domain"/>
    <property type="match status" value="1"/>
</dbReference>
<keyword evidence="8" id="KW-1185">Reference proteome</keyword>
<dbReference type="Proteomes" id="UP001150941">
    <property type="component" value="Unassembled WGS sequence"/>
</dbReference>
<dbReference type="InterPro" id="IPR001138">
    <property type="entry name" value="Zn2Cys6_DnaBD"/>
</dbReference>
<dbReference type="GeneID" id="83202695"/>
<dbReference type="OrthoDB" id="2943660at2759"/>
<protein>
    <recommendedName>
        <fullName evidence="6">Zn(2)-C6 fungal-type domain-containing protein</fullName>
    </recommendedName>
</protein>
<reference evidence="7" key="2">
    <citation type="journal article" date="2023" name="IMA Fungus">
        <title>Comparative genomic study of the Penicillium genus elucidates a diverse pangenome and 15 lateral gene transfer events.</title>
        <authorList>
            <person name="Petersen C."/>
            <person name="Sorensen T."/>
            <person name="Nielsen M.R."/>
            <person name="Sondergaard T.E."/>
            <person name="Sorensen J.L."/>
            <person name="Fitzpatrick D.A."/>
            <person name="Frisvad J.C."/>
            <person name="Nielsen K.L."/>
        </authorList>
    </citation>
    <scope>NUCLEOTIDE SEQUENCE</scope>
    <source>
        <strain evidence="7">IBT 19713</strain>
    </source>
</reference>
<keyword evidence="4" id="KW-0539">Nucleus</keyword>
<dbReference type="PANTHER" id="PTHR31069:SF26">
    <property type="entry name" value="ZN(2)-C6 FUNGAL-TYPE DOMAIN-CONTAINING PROTEIN"/>
    <property type="match status" value="1"/>
</dbReference>
<evidence type="ECO:0000256" key="4">
    <source>
        <dbReference type="ARBA" id="ARBA00023242"/>
    </source>
</evidence>
<keyword evidence="2" id="KW-0238">DNA-binding</keyword>
<keyword evidence="3" id="KW-0804">Transcription</keyword>
<evidence type="ECO:0000256" key="3">
    <source>
        <dbReference type="ARBA" id="ARBA00023163"/>
    </source>
</evidence>
<feature type="region of interest" description="Disordered" evidence="5">
    <location>
        <begin position="64"/>
        <end position="122"/>
    </location>
</feature>
<dbReference type="PROSITE" id="PS50048">
    <property type="entry name" value="ZN2_CY6_FUNGAL_2"/>
    <property type="match status" value="1"/>
</dbReference>
<name>A0A9W9TNK8_9EURO</name>
<evidence type="ECO:0000313" key="8">
    <source>
        <dbReference type="Proteomes" id="UP001150941"/>
    </source>
</evidence>
<feature type="compositionally biased region" description="Polar residues" evidence="5">
    <location>
        <begin position="74"/>
        <end position="85"/>
    </location>
</feature>
<evidence type="ECO:0000256" key="2">
    <source>
        <dbReference type="ARBA" id="ARBA00023125"/>
    </source>
</evidence>
<reference evidence="7" key="1">
    <citation type="submission" date="2022-11" db="EMBL/GenBank/DDBJ databases">
        <authorList>
            <person name="Petersen C."/>
        </authorList>
    </citation>
    <scope>NUCLEOTIDE SEQUENCE</scope>
    <source>
        <strain evidence="7">IBT 19713</strain>
    </source>
</reference>
<comment type="caution">
    <text evidence="7">The sequence shown here is derived from an EMBL/GenBank/DDBJ whole genome shotgun (WGS) entry which is preliminary data.</text>
</comment>
<dbReference type="CDD" id="cd00067">
    <property type="entry name" value="GAL4"/>
    <property type="match status" value="1"/>
</dbReference>
<dbReference type="PANTHER" id="PTHR31069">
    <property type="entry name" value="OLEATE-ACTIVATED TRANSCRIPTION FACTOR 1-RELATED"/>
    <property type="match status" value="1"/>
</dbReference>
<proteinExistence type="predicted"/>
<dbReference type="InterPro" id="IPR050675">
    <property type="entry name" value="OAF3"/>
</dbReference>
<dbReference type="InterPro" id="IPR036864">
    <property type="entry name" value="Zn2-C6_fun-type_DNA-bd_sf"/>
</dbReference>
<feature type="domain" description="Zn(2)-C6 fungal-type" evidence="6">
    <location>
        <begin position="25"/>
        <end position="55"/>
    </location>
</feature>